<dbReference type="GO" id="GO:0009117">
    <property type="term" value="P:nucleotide metabolic process"/>
    <property type="evidence" value="ECO:0007669"/>
    <property type="project" value="TreeGrafter"/>
</dbReference>
<dbReference type="InterPro" id="IPR001310">
    <property type="entry name" value="Histidine_triad_HIT"/>
</dbReference>
<protein>
    <submittedName>
        <fullName evidence="5">Histidine triad (HIT) family protein</fullName>
    </submittedName>
</protein>
<reference evidence="5 6" key="1">
    <citation type="submission" date="2019-02" db="EMBL/GenBank/DDBJ databases">
        <title>Sequencing the genomes of 1000 actinobacteria strains.</title>
        <authorList>
            <person name="Klenk H.-P."/>
        </authorList>
    </citation>
    <scope>NUCLEOTIDE SEQUENCE [LARGE SCALE GENOMIC DNA]</scope>
    <source>
        <strain evidence="5 6">DSM 16932</strain>
    </source>
</reference>
<evidence type="ECO:0000256" key="1">
    <source>
        <dbReference type="PIRSR" id="PIRSR601310-1"/>
    </source>
</evidence>
<dbReference type="Gene3D" id="3.30.428.10">
    <property type="entry name" value="HIT-like"/>
    <property type="match status" value="1"/>
</dbReference>
<organism evidence="5 6">
    <name type="scientific">Xylanimonas ulmi</name>
    <dbReference type="NCBI Taxonomy" id="228973"/>
    <lineage>
        <taxon>Bacteria</taxon>
        <taxon>Bacillati</taxon>
        <taxon>Actinomycetota</taxon>
        <taxon>Actinomycetes</taxon>
        <taxon>Micrococcales</taxon>
        <taxon>Promicromonosporaceae</taxon>
        <taxon>Xylanimonas</taxon>
    </lineage>
</organism>
<evidence type="ECO:0000313" key="6">
    <source>
        <dbReference type="Proteomes" id="UP000293852"/>
    </source>
</evidence>
<accession>A0A4Q7M3W4</accession>
<dbReference type="InterPro" id="IPR011146">
    <property type="entry name" value="HIT-like"/>
</dbReference>
<evidence type="ECO:0000256" key="3">
    <source>
        <dbReference type="PROSITE-ProRule" id="PRU00464"/>
    </source>
</evidence>
<dbReference type="RefSeq" id="WP_130414569.1">
    <property type="nucleotide sequence ID" value="NZ_SGWX01000001.1"/>
</dbReference>
<feature type="short sequence motif" description="Histidine triad motif" evidence="2 3">
    <location>
        <begin position="92"/>
        <end position="96"/>
    </location>
</feature>
<sequence>MSDPCVFCAIVNGRSPARFAYTWPETVAFYPLNPVVPGHLLVVPRGHVANFAEDPDVTATTMARAAEVAASLGGDMNLITSRGEWATQSVFHLHVHLVPRRESDGLALPWTEQP</sequence>
<feature type="domain" description="HIT" evidence="4">
    <location>
        <begin position="6"/>
        <end position="107"/>
    </location>
</feature>
<dbReference type="OrthoDB" id="9784774at2"/>
<evidence type="ECO:0000313" key="5">
    <source>
        <dbReference type="EMBL" id="RZS61683.1"/>
    </source>
</evidence>
<dbReference type="InterPro" id="IPR036265">
    <property type="entry name" value="HIT-like_sf"/>
</dbReference>
<feature type="active site" description="Tele-AMP-histidine intermediate" evidence="1">
    <location>
        <position position="94"/>
    </location>
</feature>
<dbReference type="SUPFAM" id="SSF54197">
    <property type="entry name" value="HIT-like"/>
    <property type="match status" value="1"/>
</dbReference>
<dbReference type="Pfam" id="PF01230">
    <property type="entry name" value="HIT"/>
    <property type="match status" value="1"/>
</dbReference>
<evidence type="ECO:0000259" key="4">
    <source>
        <dbReference type="PROSITE" id="PS51084"/>
    </source>
</evidence>
<comment type="caution">
    <text evidence="5">The sequence shown here is derived from an EMBL/GenBank/DDBJ whole genome shotgun (WGS) entry which is preliminary data.</text>
</comment>
<dbReference type="AlphaFoldDB" id="A0A4Q7M3W4"/>
<dbReference type="PANTHER" id="PTHR46648">
    <property type="entry name" value="HIT FAMILY PROTEIN 1"/>
    <property type="match status" value="1"/>
</dbReference>
<dbReference type="PANTHER" id="PTHR46648:SF1">
    <property type="entry name" value="ADENOSINE 5'-MONOPHOSPHORAMIDASE HNT1"/>
    <property type="match status" value="1"/>
</dbReference>
<proteinExistence type="predicted"/>
<evidence type="ECO:0000256" key="2">
    <source>
        <dbReference type="PIRSR" id="PIRSR601310-3"/>
    </source>
</evidence>
<dbReference type="PROSITE" id="PS51084">
    <property type="entry name" value="HIT_2"/>
    <property type="match status" value="1"/>
</dbReference>
<dbReference type="Proteomes" id="UP000293852">
    <property type="component" value="Unassembled WGS sequence"/>
</dbReference>
<dbReference type="GO" id="GO:0003824">
    <property type="term" value="F:catalytic activity"/>
    <property type="evidence" value="ECO:0007669"/>
    <property type="project" value="InterPro"/>
</dbReference>
<keyword evidence="6" id="KW-1185">Reference proteome</keyword>
<dbReference type="EMBL" id="SGWX01000001">
    <property type="protein sequence ID" value="RZS61683.1"/>
    <property type="molecule type" value="Genomic_DNA"/>
</dbReference>
<name>A0A4Q7M3W4_9MICO</name>
<dbReference type="PRINTS" id="PR00332">
    <property type="entry name" value="HISTRIAD"/>
</dbReference>
<gene>
    <name evidence="5" type="ORF">EV386_1993</name>
</gene>